<dbReference type="RefSeq" id="WP_253647265.1">
    <property type="nucleotide sequence ID" value="NZ_BAAAMO010000002.1"/>
</dbReference>
<feature type="transmembrane region" description="Helical" evidence="1">
    <location>
        <begin position="120"/>
        <end position="136"/>
    </location>
</feature>
<reference evidence="4" key="1">
    <citation type="journal article" date="2019" name="Int. J. Syst. Evol. Microbiol.">
        <title>The Global Catalogue of Microorganisms (GCM) 10K type strain sequencing project: providing services to taxonomists for standard genome sequencing and annotation.</title>
        <authorList>
            <consortium name="The Broad Institute Genomics Platform"/>
            <consortium name="The Broad Institute Genome Sequencing Center for Infectious Disease"/>
            <person name="Wu L."/>
            <person name="Ma J."/>
        </authorList>
    </citation>
    <scope>NUCLEOTIDE SEQUENCE [LARGE SCALE GENOMIC DNA]</scope>
    <source>
        <strain evidence="4">CCUG 50873</strain>
    </source>
</reference>
<feature type="transmembrane region" description="Helical" evidence="1">
    <location>
        <begin position="93"/>
        <end position="114"/>
    </location>
</feature>
<dbReference type="PANTHER" id="PTHR45138">
    <property type="entry name" value="REGULATORY COMPONENTS OF SENSORY TRANSDUCTION SYSTEM"/>
    <property type="match status" value="1"/>
</dbReference>
<keyword evidence="4" id="KW-1185">Reference proteome</keyword>
<evidence type="ECO:0000259" key="2">
    <source>
        <dbReference type="PROSITE" id="PS50887"/>
    </source>
</evidence>
<gene>
    <name evidence="3" type="ORF">ACFQ04_03165</name>
</gene>
<dbReference type="CDD" id="cd01949">
    <property type="entry name" value="GGDEF"/>
    <property type="match status" value="1"/>
</dbReference>
<organism evidence="3 4">
    <name type="scientific">Williamsia deligens</name>
    <dbReference type="NCBI Taxonomy" id="321325"/>
    <lineage>
        <taxon>Bacteria</taxon>
        <taxon>Bacillati</taxon>
        <taxon>Actinomycetota</taxon>
        <taxon>Actinomycetes</taxon>
        <taxon>Mycobacteriales</taxon>
        <taxon>Nocardiaceae</taxon>
        <taxon>Williamsia</taxon>
    </lineage>
</organism>
<feature type="transmembrane region" description="Helical" evidence="1">
    <location>
        <begin position="143"/>
        <end position="167"/>
    </location>
</feature>
<dbReference type="InterPro" id="IPR050469">
    <property type="entry name" value="Diguanylate_Cyclase"/>
</dbReference>
<dbReference type="InterPro" id="IPR029787">
    <property type="entry name" value="Nucleotide_cyclase"/>
</dbReference>
<keyword evidence="1" id="KW-1133">Transmembrane helix</keyword>
<evidence type="ECO:0000256" key="1">
    <source>
        <dbReference type="SAM" id="Phobius"/>
    </source>
</evidence>
<dbReference type="Pfam" id="PF00990">
    <property type="entry name" value="GGDEF"/>
    <property type="match status" value="1"/>
</dbReference>
<feature type="transmembrane region" description="Helical" evidence="1">
    <location>
        <begin position="173"/>
        <end position="197"/>
    </location>
</feature>
<accession>A0ABW3G3E0</accession>
<keyword evidence="1" id="KW-0472">Membrane</keyword>
<name>A0ABW3G3E0_9NOCA</name>
<dbReference type="PROSITE" id="PS50887">
    <property type="entry name" value="GGDEF"/>
    <property type="match status" value="1"/>
</dbReference>
<comment type="caution">
    <text evidence="3">The sequence shown here is derived from an EMBL/GenBank/DDBJ whole genome shotgun (WGS) entry which is preliminary data.</text>
</comment>
<proteinExistence type="predicted"/>
<dbReference type="EC" id="2.7.7.65" evidence="3"/>
<dbReference type="InterPro" id="IPR043128">
    <property type="entry name" value="Rev_trsase/Diguanyl_cyclase"/>
</dbReference>
<dbReference type="Gene3D" id="3.30.70.270">
    <property type="match status" value="1"/>
</dbReference>
<evidence type="ECO:0000313" key="3">
    <source>
        <dbReference type="EMBL" id="MFD0924727.1"/>
    </source>
</evidence>
<dbReference type="PANTHER" id="PTHR45138:SF9">
    <property type="entry name" value="DIGUANYLATE CYCLASE DGCM-RELATED"/>
    <property type="match status" value="1"/>
</dbReference>
<keyword evidence="3" id="KW-0548">Nucleotidyltransferase</keyword>
<dbReference type="NCBIfam" id="TIGR00254">
    <property type="entry name" value="GGDEF"/>
    <property type="match status" value="1"/>
</dbReference>
<dbReference type="SUPFAM" id="SSF55073">
    <property type="entry name" value="Nucleotide cyclase"/>
    <property type="match status" value="1"/>
</dbReference>
<dbReference type="Proteomes" id="UP001597068">
    <property type="component" value="Unassembled WGS sequence"/>
</dbReference>
<feature type="transmembrane region" description="Helical" evidence="1">
    <location>
        <begin position="66"/>
        <end position="86"/>
    </location>
</feature>
<dbReference type="EMBL" id="JBHTIL010000001">
    <property type="protein sequence ID" value="MFD0924727.1"/>
    <property type="molecule type" value="Genomic_DNA"/>
</dbReference>
<sequence>MPSSLGRILRSWWTEDFDRDWAAEHLRSSGLLRSQRIVMGLGCLAFGLSALFSLPFMNPWMRSGMLTYTVLVAVAGSSVVLAAFWWSRPWPGVAASLGFIAYADLCVVLVMAAYRSVFDSMPGLTLLAAVSVYTVIHHGPRAVIVQTAAVLGILVAFAVWAGVQHIVPPALVAVRSLVVVPVTICIPVLLVPLVAVLRRDATGSFRDDMTDLHNRRGMQVRASELIARGADFSLLLIDIDRFKSINDEYGHAAGDAALVFVASVMRRLAPSSAVVSRIGGDEFAIVMRAEDAADEVLAQRLHDAVGVGCAVEGAAAPLTVSIGVATTSAGRHAESGLTDIDDVLLRADRAMYRAKNDGGARTVLA</sequence>
<dbReference type="SMART" id="SM00267">
    <property type="entry name" value="GGDEF"/>
    <property type="match status" value="1"/>
</dbReference>
<keyword evidence="1" id="KW-0812">Transmembrane</keyword>
<protein>
    <submittedName>
        <fullName evidence="3">Diguanylate cyclase domain-containing protein</fullName>
        <ecNumber evidence="3">2.7.7.65</ecNumber>
    </submittedName>
</protein>
<dbReference type="GO" id="GO:0052621">
    <property type="term" value="F:diguanylate cyclase activity"/>
    <property type="evidence" value="ECO:0007669"/>
    <property type="project" value="UniProtKB-EC"/>
</dbReference>
<dbReference type="InterPro" id="IPR000160">
    <property type="entry name" value="GGDEF_dom"/>
</dbReference>
<evidence type="ECO:0000313" key="4">
    <source>
        <dbReference type="Proteomes" id="UP001597068"/>
    </source>
</evidence>
<feature type="domain" description="GGDEF" evidence="2">
    <location>
        <begin position="230"/>
        <end position="365"/>
    </location>
</feature>
<feature type="transmembrane region" description="Helical" evidence="1">
    <location>
        <begin position="37"/>
        <end position="54"/>
    </location>
</feature>
<keyword evidence="3" id="KW-0808">Transferase</keyword>